<keyword evidence="4" id="KW-0378">Hydrolase</keyword>
<keyword evidence="1" id="KW-1133">Transmembrane helix</keyword>
<dbReference type="PROSITE" id="PS50883">
    <property type="entry name" value="EAL"/>
    <property type="match status" value="1"/>
</dbReference>
<dbReference type="AlphaFoldDB" id="A0A174PF34"/>
<dbReference type="InterPro" id="IPR001633">
    <property type="entry name" value="EAL_dom"/>
</dbReference>
<dbReference type="SMART" id="SM00267">
    <property type="entry name" value="GGDEF"/>
    <property type="match status" value="1"/>
</dbReference>
<dbReference type="GO" id="GO:0071111">
    <property type="term" value="F:cyclic-guanylate-specific phosphodiesterase activity"/>
    <property type="evidence" value="ECO:0007669"/>
    <property type="project" value="UniProtKB-EC"/>
</dbReference>
<dbReference type="PANTHER" id="PTHR44757:SF2">
    <property type="entry name" value="BIOFILM ARCHITECTURE MAINTENANCE PROTEIN MBAA"/>
    <property type="match status" value="1"/>
</dbReference>
<dbReference type="Gene3D" id="3.30.450.20">
    <property type="entry name" value="PAS domain"/>
    <property type="match status" value="2"/>
</dbReference>
<evidence type="ECO:0000256" key="1">
    <source>
        <dbReference type="SAM" id="Phobius"/>
    </source>
</evidence>
<proteinExistence type="predicted"/>
<dbReference type="Pfam" id="PF00563">
    <property type="entry name" value="EAL"/>
    <property type="match status" value="1"/>
</dbReference>
<evidence type="ECO:0000259" key="2">
    <source>
        <dbReference type="PROSITE" id="PS50883"/>
    </source>
</evidence>
<dbReference type="Proteomes" id="UP000095563">
    <property type="component" value="Unassembled WGS sequence"/>
</dbReference>
<keyword evidence="1" id="KW-0812">Transmembrane</keyword>
<feature type="domain" description="GGDEF" evidence="3">
    <location>
        <begin position="362"/>
        <end position="495"/>
    </location>
</feature>
<organism evidence="4 5">
    <name type="scientific">Clostridium baratii</name>
    <dbReference type="NCBI Taxonomy" id="1561"/>
    <lineage>
        <taxon>Bacteria</taxon>
        <taxon>Bacillati</taxon>
        <taxon>Bacillota</taxon>
        <taxon>Clostridia</taxon>
        <taxon>Eubacteriales</taxon>
        <taxon>Clostridiaceae</taxon>
        <taxon>Clostridium</taxon>
    </lineage>
</organism>
<dbReference type="SMART" id="SM00052">
    <property type="entry name" value="EAL"/>
    <property type="match status" value="1"/>
</dbReference>
<dbReference type="NCBIfam" id="TIGR00254">
    <property type="entry name" value="GGDEF"/>
    <property type="match status" value="1"/>
</dbReference>
<dbReference type="PROSITE" id="PS50887">
    <property type="entry name" value="GGDEF"/>
    <property type="match status" value="1"/>
</dbReference>
<evidence type="ECO:0000313" key="4">
    <source>
        <dbReference type="EMBL" id="CUP58181.1"/>
    </source>
</evidence>
<dbReference type="InterPro" id="IPR035919">
    <property type="entry name" value="EAL_sf"/>
</dbReference>
<dbReference type="InterPro" id="IPR035965">
    <property type="entry name" value="PAS-like_dom_sf"/>
</dbReference>
<dbReference type="InterPro" id="IPR000160">
    <property type="entry name" value="GGDEF_dom"/>
</dbReference>
<gene>
    <name evidence="4" type="primary">gmr_1</name>
    <name evidence="4" type="ORF">ERS852568_00058</name>
</gene>
<dbReference type="SUPFAM" id="SSF55785">
    <property type="entry name" value="PYP-like sensor domain (PAS domain)"/>
    <property type="match status" value="2"/>
</dbReference>
<dbReference type="Pfam" id="PF00990">
    <property type="entry name" value="GGDEF"/>
    <property type="match status" value="1"/>
</dbReference>
<dbReference type="InterPro" id="IPR052155">
    <property type="entry name" value="Biofilm_reg_signaling"/>
</dbReference>
<dbReference type="CDD" id="cd01949">
    <property type="entry name" value="GGDEF"/>
    <property type="match status" value="1"/>
</dbReference>
<feature type="transmembrane region" description="Helical" evidence="1">
    <location>
        <begin position="21"/>
        <end position="40"/>
    </location>
</feature>
<accession>A0A174PF34</accession>
<keyword evidence="1" id="KW-0472">Membrane</keyword>
<evidence type="ECO:0000259" key="3">
    <source>
        <dbReference type="PROSITE" id="PS50887"/>
    </source>
</evidence>
<reference evidence="4 5" key="1">
    <citation type="submission" date="2015-09" db="EMBL/GenBank/DDBJ databases">
        <authorList>
            <consortium name="Pathogen Informatics"/>
        </authorList>
    </citation>
    <scope>NUCLEOTIDE SEQUENCE [LARGE SCALE GENOMIC DNA]</scope>
    <source>
        <strain evidence="4 5">2789STDY5834956</strain>
    </source>
</reference>
<dbReference type="CDD" id="cd01948">
    <property type="entry name" value="EAL"/>
    <property type="match status" value="1"/>
</dbReference>
<sequence length="757" mass="88765">MGIIILWGERMGRKGLSINNNFKILDIIVISLVLTLLIITNDIKDNVIVVCILTLYFVLKQRILKQRELNKINQEYNINRLRYKRAIKGLNGVVWELYEDNSLYISSRARDLLKTDEIIDTYEKFEKYIVEEYRYEVRETFYNFIKSGKTGNFIVDFDIRDKNGRIIPIEVKGSRERVDGKYTMYGTAFDLIYKKKQESLLKESEKNYRLALNGTKDIMFQWDIENNRIKLEGNLHSILYVVQSKSLNVTLEDFLYNIKKEDRKSILDVYKICIEGNEEYYECEFRMKSIRGISWIRLRGMVHNEGGKQIIYGSLSDVSDRKEKEEKIYYMNYYDKITNQPNRRFFEKYTKSKIENYLLENKNLAIACIDLDNLKDVNDNYGHDLGDKLLNEFCVVIKKALNKRGFLARFEGDEFVVVIEEYNSKKELEDYLKKIVSMFDKSIRVDTVDVYCTISIGVSFLRDDGTDLKTLLKKADIAMYNAKSLGKNQIRFFDEEIENTIKRNLKITDQLKRALEKNELYGLFQPKVNTLSKKIEGAEYLLRWNNKELGYVSPYEFITLAEKSGDIIDIGKFIIEDAIKICRKLNDISKHPIKVAINISTIQLRNNEIVKVIEENLKKYGVSAKNIEIEITESTMINSITKNSKILNAIKNLGITIALDDFGTGYSSFSYLRDLPIDVIKIDKSFIDYIGKDKKSEYIIEKLIELSHYFNLDIVAEGVEYKSQYEFLKKINCDTIQGYYFYKPLSIEEIFKILKKE</sequence>
<protein>
    <submittedName>
        <fullName evidence="4">Diguanylate cyclase/phosphodiesterase</fullName>
        <ecNumber evidence="4">3.1.4.52</ecNumber>
    </submittedName>
</protein>
<evidence type="ECO:0000313" key="5">
    <source>
        <dbReference type="Proteomes" id="UP000095563"/>
    </source>
</evidence>
<dbReference type="SUPFAM" id="SSF55073">
    <property type="entry name" value="Nucleotide cyclase"/>
    <property type="match status" value="1"/>
</dbReference>
<dbReference type="PANTHER" id="PTHR44757">
    <property type="entry name" value="DIGUANYLATE CYCLASE DGCP"/>
    <property type="match status" value="1"/>
</dbReference>
<dbReference type="Gene3D" id="3.30.70.270">
    <property type="match status" value="1"/>
</dbReference>
<dbReference type="EMBL" id="CZBO01000001">
    <property type="protein sequence ID" value="CUP58181.1"/>
    <property type="molecule type" value="Genomic_DNA"/>
</dbReference>
<dbReference type="InterPro" id="IPR029787">
    <property type="entry name" value="Nucleotide_cyclase"/>
</dbReference>
<feature type="domain" description="EAL" evidence="2">
    <location>
        <begin position="504"/>
        <end position="757"/>
    </location>
</feature>
<dbReference type="SUPFAM" id="SSF141868">
    <property type="entry name" value="EAL domain-like"/>
    <property type="match status" value="1"/>
</dbReference>
<dbReference type="Gene3D" id="3.20.20.450">
    <property type="entry name" value="EAL domain"/>
    <property type="match status" value="1"/>
</dbReference>
<name>A0A174PF34_9CLOT</name>
<dbReference type="InterPro" id="IPR043128">
    <property type="entry name" value="Rev_trsase/Diguanyl_cyclase"/>
</dbReference>
<dbReference type="EC" id="3.1.4.52" evidence="4"/>